<keyword evidence="4" id="KW-0812">Transmembrane</keyword>
<dbReference type="InterPro" id="IPR041916">
    <property type="entry name" value="Anti_sigma_zinc_sf"/>
</dbReference>
<protein>
    <recommendedName>
        <fullName evidence="5">Putative zinc-finger domain-containing protein</fullName>
    </recommendedName>
</protein>
<dbReference type="Gene3D" id="1.10.10.1320">
    <property type="entry name" value="Anti-sigma factor, zinc-finger domain"/>
    <property type="match status" value="1"/>
</dbReference>
<dbReference type="Pfam" id="PF13490">
    <property type="entry name" value="zf-HC2"/>
    <property type="match status" value="1"/>
</dbReference>
<feature type="compositionally biased region" description="Low complexity" evidence="3">
    <location>
        <begin position="114"/>
        <end position="123"/>
    </location>
</feature>
<feature type="domain" description="Putative zinc-finger" evidence="5">
    <location>
        <begin position="4"/>
        <end position="37"/>
    </location>
</feature>
<dbReference type="EMBL" id="BAAAMU010000010">
    <property type="protein sequence ID" value="GAA1622242.1"/>
    <property type="molecule type" value="Genomic_DNA"/>
</dbReference>
<name>A0ABN2EYB4_9ACTN</name>
<keyword evidence="1" id="KW-0805">Transcription regulation</keyword>
<feature type="transmembrane region" description="Helical" evidence="4">
    <location>
        <begin position="86"/>
        <end position="105"/>
    </location>
</feature>
<keyword evidence="7" id="KW-1185">Reference proteome</keyword>
<feature type="compositionally biased region" description="Basic and acidic residues" evidence="3">
    <location>
        <begin position="125"/>
        <end position="134"/>
    </location>
</feature>
<accession>A0ABN2EYB4</accession>
<keyword evidence="2" id="KW-0804">Transcription</keyword>
<keyword evidence="4" id="KW-1133">Transmembrane helix</keyword>
<sequence length="311" mass="32905">MMTCEEVRIALGAHALGALDPEEALEIDHHLATCEACGAELVELEGVSAFLGKVSERDVELVASPPRQVLDRLLNDRARRNRRGRILMSVAASAAVLVVGGTVWLNVQVRPSSDSAAAGAPADVRSPRSVDPDAPRVLQDDGSAERAAPAEPAPAESAPSELAQPRKAVPSASATGQAESDASPYGAATRQPSASPMPSRKAVENGREFSGANRVADYRATVLAWPTGTGTELGVRVSGVPVDTSCALVVVGVDGRRETATEWVVSRESYQDKAVFRSETTMSVREIARFEIVDRKGERLVVVPVPAKARR</sequence>
<feature type="region of interest" description="Disordered" evidence="3">
    <location>
        <begin position="114"/>
        <end position="207"/>
    </location>
</feature>
<evidence type="ECO:0000256" key="1">
    <source>
        <dbReference type="ARBA" id="ARBA00023015"/>
    </source>
</evidence>
<evidence type="ECO:0000313" key="7">
    <source>
        <dbReference type="Proteomes" id="UP001500064"/>
    </source>
</evidence>
<dbReference type="Proteomes" id="UP001500064">
    <property type="component" value="Unassembled WGS sequence"/>
</dbReference>
<proteinExistence type="predicted"/>
<evidence type="ECO:0000259" key="5">
    <source>
        <dbReference type="Pfam" id="PF13490"/>
    </source>
</evidence>
<dbReference type="InterPro" id="IPR027383">
    <property type="entry name" value="Znf_put"/>
</dbReference>
<evidence type="ECO:0000256" key="3">
    <source>
        <dbReference type="SAM" id="MobiDB-lite"/>
    </source>
</evidence>
<gene>
    <name evidence="6" type="ORF">GCM10009733_018510</name>
</gene>
<evidence type="ECO:0000313" key="6">
    <source>
        <dbReference type="EMBL" id="GAA1622242.1"/>
    </source>
</evidence>
<comment type="caution">
    <text evidence="6">The sequence shown here is derived from an EMBL/GenBank/DDBJ whole genome shotgun (WGS) entry which is preliminary data.</text>
</comment>
<feature type="compositionally biased region" description="Low complexity" evidence="3">
    <location>
        <begin position="145"/>
        <end position="163"/>
    </location>
</feature>
<evidence type="ECO:0000256" key="4">
    <source>
        <dbReference type="SAM" id="Phobius"/>
    </source>
</evidence>
<evidence type="ECO:0000256" key="2">
    <source>
        <dbReference type="ARBA" id="ARBA00023163"/>
    </source>
</evidence>
<reference evidence="6 7" key="1">
    <citation type="journal article" date="2019" name="Int. J. Syst. Evol. Microbiol.">
        <title>The Global Catalogue of Microorganisms (GCM) 10K type strain sequencing project: providing services to taxonomists for standard genome sequencing and annotation.</title>
        <authorList>
            <consortium name="The Broad Institute Genomics Platform"/>
            <consortium name="The Broad Institute Genome Sequencing Center for Infectious Disease"/>
            <person name="Wu L."/>
            <person name="Ma J."/>
        </authorList>
    </citation>
    <scope>NUCLEOTIDE SEQUENCE [LARGE SCALE GENOMIC DNA]</scope>
    <source>
        <strain evidence="6 7">JCM 13929</strain>
    </source>
</reference>
<organism evidence="6 7">
    <name type="scientific">Nonomuraea maheshkhaliensis</name>
    <dbReference type="NCBI Taxonomy" id="419590"/>
    <lineage>
        <taxon>Bacteria</taxon>
        <taxon>Bacillati</taxon>
        <taxon>Actinomycetota</taxon>
        <taxon>Actinomycetes</taxon>
        <taxon>Streptosporangiales</taxon>
        <taxon>Streptosporangiaceae</taxon>
        <taxon>Nonomuraea</taxon>
    </lineage>
</organism>
<keyword evidence="4" id="KW-0472">Membrane</keyword>